<evidence type="ECO:0000313" key="5">
    <source>
        <dbReference type="EMBL" id="KAK7309599.1"/>
    </source>
</evidence>
<dbReference type="InterPro" id="IPR050258">
    <property type="entry name" value="Leguminous_Lectin"/>
</dbReference>
<keyword evidence="3" id="KW-0472">Membrane</keyword>
<dbReference type="InterPro" id="IPR000985">
    <property type="entry name" value="Lectin_LegA_CS"/>
</dbReference>
<dbReference type="Proteomes" id="UP001359559">
    <property type="component" value="Unassembled WGS sequence"/>
</dbReference>
<dbReference type="PANTHER" id="PTHR32401:SF14">
    <property type="entry name" value="LECTIN 5"/>
    <property type="match status" value="1"/>
</dbReference>
<dbReference type="Gene3D" id="2.60.120.200">
    <property type="match status" value="2"/>
</dbReference>
<feature type="domain" description="Legume lectin" evidence="4">
    <location>
        <begin position="147"/>
        <end position="243"/>
    </location>
</feature>
<evidence type="ECO:0000256" key="2">
    <source>
        <dbReference type="ARBA" id="ARBA00022734"/>
    </source>
</evidence>
<gene>
    <name evidence="5" type="ORF">RJT34_06460</name>
</gene>
<proteinExistence type="inferred from homology"/>
<dbReference type="CDD" id="cd06899">
    <property type="entry name" value="lectin_legume_LecRK_Arcelin_ConA"/>
    <property type="match status" value="1"/>
</dbReference>
<dbReference type="InterPro" id="IPR001220">
    <property type="entry name" value="Legume_lectin_dom"/>
</dbReference>
<reference evidence="5 6" key="1">
    <citation type="submission" date="2024-01" db="EMBL/GenBank/DDBJ databases">
        <title>The genomes of 5 underutilized Papilionoideae crops provide insights into root nodulation and disease resistance.</title>
        <authorList>
            <person name="Yuan L."/>
        </authorList>
    </citation>
    <scope>NUCLEOTIDE SEQUENCE [LARGE SCALE GENOMIC DNA]</scope>
    <source>
        <strain evidence="5">LY-2023</strain>
        <tissue evidence="5">Leaf</tissue>
    </source>
</reference>
<evidence type="ECO:0000256" key="1">
    <source>
        <dbReference type="ARBA" id="ARBA00007606"/>
    </source>
</evidence>
<organism evidence="5 6">
    <name type="scientific">Clitoria ternatea</name>
    <name type="common">Butterfly pea</name>
    <dbReference type="NCBI Taxonomy" id="43366"/>
    <lineage>
        <taxon>Eukaryota</taxon>
        <taxon>Viridiplantae</taxon>
        <taxon>Streptophyta</taxon>
        <taxon>Embryophyta</taxon>
        <taxon>Tracheophyta</taxon>
        <taxon>Spermatophyta</taxon>
        <taxon>Magnoliopsida</taxon>
        <taxon>eudicotyledons</taxon>
        <taxon>Gunneridae</taxon>
        <taxon>Pentapetalae</taxon>
        <taxon>rosids</taxon>
        <taxon>fabids</taxon>
        <taxon>Fabales</taxon>
        <taxon>Fabaceae</taxon>
        <taxon>Papilionoideae</taxon>
        <taxon>50 kb inversion clade</taxon>
        <taxon>NPAAA clade</taxon>
        <taxon>indigoferoid/millettioid clade</taxon>
        <taxon>Phaseoleae</taxon>
        <taxon>Clitoria</taxon>
    </lineage>
</organism>
<evidence type="ECO:0000256" key="3">
    <source>
        <dbReference type="SAM" id="Phobius"/>
    </source>
</evidence>
<dbReference type="EMBL" id="JAYKXN010000002">
    <property type="protein sequence ID" value="KAK7309599.1"/>
    <property type="molecule type" value="Genomic_DNA"/>
</dbReference>
<feature type="domain" description="Legume lectin" evidence="4">
    <location>
        <begin position="35"/>
        <end position="116"/>
    </location>
</feature>
<protein>
    <recommendedName>
        <fullName evidence="4">Legume lectin domain-containing protein</fullName>
    </recommendedName>
</protein>
<sequence length="244" mass="26431">MPNSKSKLLATQHPFSVFLTIYFILLININVKSDSVSFNFPRFDASNRSFAVDSDTDATISRTGILQLTKEDQHGNPTQHSVGIAGFFGTIPLSNKSSSKIANFTTQFSFVVDPEGSQHSTPPKTRLSPSSLIALRMSGTPTSHCHSPHIGININSIRSVATVPWARDSEPLAAIGVACISYESAYKMLNVSVAFYPNNPVTVLSYPVDFSAILSERVLIGFSAATGEVVETHDILSWSFTSSL</sequence>
<comment type="caution">
    <text evidence="5">The sequence shown here is derived from an EMBL/GenBank/DDBJ whole genome shotgun (WGS) entry which is preliminary data.</text>
</comment>
<keyword evidence="6" id="KW-1185">Reference proteome</keyword>
<keyword evidence="3" id="KW-1133">Transmembrane helix</keyword>
<dbReference type="GO" id="GO:0030246">
    <property type="term" value="F:carbohydrate binding"/>
    <property type="evidence" value="ECO:0007669"/>
    <property type="project" value="UniProtKB-KW"/>
</dbReference>
<dbReference type="PANTHER" id="PTHR32401">
    <property type="entry name" value="CONCANAVALIN A-LIKE LECTIN FAMILY PROTEIN"/>
    <property type="match status" value="1"/>
</dbReference>
<evidence type="ECO:0000259" key="4">
    <source>
        <dbReference type="Pfam" id="PF00139"/>
    </source>
</evidence>
<dbReference type="SUPFAM" id="SSF49899">
    <property type="entry name" value="Concanavalin A-like lectins/glucanases"/>
    <property type="match status" value="1"/>
</dbReference>
<name>A0AAN9K3S9_CLITE</name>
<dbReference type="InterPro" id="IPR013320">
    <property type="entry name" value="ConA-like_dom_sf"/>
</dbReference>
<comment type="similarity">
    <text evidence="1">Belongs to the leguminous lectin family.</text>
</comment>
<keyword evidence="3" id="KW-0812">Transmembrane</keyword>
<dbReference type="AlphaFoldDB" id="A0AAN9K3S9"/>
<accession>A0AAN9K3S9</accession>
<feature type="transmembrane region" description="Helical" evidence="3">
    <location>
        <begin position="12"/>
        <end position="31"/>
    </location>
</feature>
<dbReference type="Pfam" id="PF00139">
    <property type="entry name" value="Lectin_legB"/>
    <property type="match status" value="2"/>
</dbReference>
<evidence type="ECO:0000313" key="6">
    <source>
        <dbReference type="Proteomes" id="UP001359559"/>
    </source>
</evidence>
<dbReference type="PROSITE" id="PS00308">
    <property type="entry name" value="LECTIN_LEGUME_ALPHA"/>
    <property type="match status" value="1"/>
</dbReference>
<keyword evidence="2" id="KW-0430">Lectin</keyword>